<dbReference type="RefSeq" id="XP_011307152.1">
    <property type="nucleotide sequence ID" value="XM_011308850.1"/>
</dbReference>
<feature type="region of interest" description="Disordered" evidence="1">
    <location>
        <begin position="173"/>
        <end position="227"/>
    </location>
</feature>
<evidence type="ECO:0000256" key="1">
    <source>
        <dbReference type="SAM" id="MobiDB-lite"/>
    </source>
</evidence>
<dbReference type="Proteomes" id="UP000694866">
    <property type="component" value="Unplaced"/>
</dbReference>
<evidence type="ECO:0000313" key="4">
    <source>
        <dbReference type="RefSeq" id="XP_011307152.1"/>
    </source>
</evidence>
<reference evidence="2" key="1">
    <citation type="submission" date="2015-01" db="EMBL/GenBank/DDBJ databases">
        <title>Transcriptome Assembly of Fopius arisanus.</title>
        <authorList>
            <person name="Geib S."/>
        </authorList>
    </citation>
    <scope>NUCLEOTIDE SEQUENCE</scope>
</reference>
<keyword evidence="3" id="KW-1185">Reference proteome</keyword>
<reference evidence="4" key="2">
    <citation type="submission" date="2025-04" db="UniProtKB">
        <authorList>
            <consortium name="RefSeq"/>
        </authorList>
    </citation>
    <scope>IDENTIFICATION</scope>
    <source>
        <strain evidence="4">USDA-PBARC FA_bdor</strain>
        <tissue evidence="4">Whole organism</tissue>
    </source>
</reference>
<dbReference type="EMBL" id="GBYB01001466">
    <property type="protein sequence ID" value="JAG71233.1"/>
    <property type="molecule type" value="Transcribed_RNA"/>
</dbReference>
<evidence type="ECO:0000313" key="2">
    <source>
        <dbReference type="EMBL" id="JAG71233.1"/>
    </source>
</evidence>
<organism evidence="2">
    <name type="scientific">Fopius arisanus</name>
    <dbReference type="NCBI Taxonomy" id="64838"/>
    <lineage>
        <taxon>Eukaryota</taxon>
        <taxon>Metazoa</taxon>
        <taxon>Ecdysozoa</taxon>
        <taxon>Arthropoda</taxon>
        <taxon>Hexapoda</taxon>
        <taxon>Insecta</taxon>
        <taxon>Pterygota</taxon>
        <taxon>Neoptera</taxon>
        <taxon>Endopterygota</taxon>
        <taxon>Hymenoptera</taxon>
        <taxon>Apocrita</taxon>
        <taxon>Ichneumonoidea</taxon>
        <taxon>Braconidae</taxon>
        <taxon>Opiinae</taxon>
        <taxon>Fopius</taxon>
    </lineage>
</organism>
<evidence type="ECO:0000313" key="3">
    <source>
        <dbReference type="Proteomes" id="UP000694866"/>
    </source>
</evidence>
<feature type="region of interest" description="Disordered" evidence="1">
    <location>
        <begin position="379"/>
        <end position="399"/>
    </location>
</feature>
<protein>
    <submittedName>
        <fullName evidence="2">SO_1163_1 protein</fullName>
    </submittedName>
    <submittedName>
        <fullName evidence="4">Uncharacterized protein isoform X1</fullName>
    </submittedName>
</protein>
<accession>A0A0C9R3R5</accession>
<sequence>MLENSQRKVPTHALQLCGHSVYSPSMSSLFSTHSARFLPLMTAKPEKWHTYIGKTLTHREITSDIGTKVKRKDSSVSLLKHSVGRLDRVFTSGFFSPSLTIDLLNPASHTKKYLPSDLVGNKIPKLNHLKPLPKMPPIKSIIWRTSKTKILSKGAYPEVSSSFQSCMELCTSEERNTPGGHPLHKDTFNSTQPSPLSKHQVGNDPPTSSIGDDIKPPPETNFSPISTSSPFPAIHQLPVDTLTALKKNLYSDLPNTTKMNYWCSLKKLSTPLFSPCFYTTRVAGDAGDSETSRCVVEFEKKSLKDCSPGVSATPKTQKHLPYLTPVDKYKFNPPSRSVDIADLSDSRPNIQTVKQRLSRSLCITHKEWIKKCKPLPVIPPPKPKRKSRGPVPLPVLPMPHKSGQWRSQKYCIRERVTKCSLVKSSIACPSGMESALGETPWIPAVTDIPKKGRSKTPLERIPQPEGNLCCHLRKCQNLKNYEMKMEESRDATRDNKKR</sequence>
<dbReference type="KEGG" id="fas:105268928"/>
<name>A0A0C9R3R5_9HYME</name>
<dbReference type="AlphaFoldDB" id="A0A0C9R3R5"/>
<dbReference type="GeneID" id="105268928"/>
<proteinExistence type="predicted"/>
<accession>A0A9R1U4W3</accession>
<feature type="compositionally biased region" description="Polar residues" evidence="1">
    <location>
        <begin position="188"/>
        <end position="197"/>
    </location>
</feature>
<gene>
    <name evidence="2" type="primary">SO_1163_1</name>
    <name evidence="4" type="synonym">LOC105268928</name>
    <name evidence="2" type="ORF">g.7322</name>
</gene>